<dbReference type="Proteomes" id="UP000887013">
    <property type="component" value="Unassembled WGS sequence"/>
</dbReference>
<feature type="transmembrane region" description="Helical" evidence="7">
    <location>
        <begin position="222"/>
        <end position="243"/>
    </location>
</feature>
<evidence type="ECO:0000256" key="1">
    <source>
        <dbReference type="ARBA" id="ARBA00004141"/>
    </source>
</evidence>
<keyword evidence="5 7" id="KW-0472">Membrane</keyword>
<dbReference type="InterPro" id="IPR049941">
    <property type="entry name" value="LPLAT_7/PORCN-like"/>
</dbReference>
<evidence type="ECO:0000256" key="3">
    <source>
        <dbReference type="ARBA" id="ARBA00022692"/>
    </source>
</evidence>
<dbReference type="PANTHER" id="PTHR13906">
    <property type="entry name" value="PORCUPINE"/>
    <property type="match status" value="1"/>
</dbReference>
<dbReference type="AlphaFoldDB" id="A0A8X6R0I6"/>
<feature type="transmembrane region" description="Helical" evidence="7">
    <location>
        <begin position="60"/>
        <end position="79"/>
    </location>
</feature>
<proteinExistence type="predicted"/>
<dbReference type="OrthoDB" id="286734at2759"/>
<keyword evidence="3 7" id="KW-0812">Transmembrane</keyword>
<name>A0A8X6R0I6_NEPPI</name>
<dbReference type="InterPro" id="IPR004299">
    <property type="entry name" value="MBOAT_fam"/>
</dbReference>
<dbReference type="GO" id="GO:0030258">
    <property type="term" value="P:lipid modification"/>
    <property type="evidence" value="ECO:0007669"/>
    <property type="project" value="TreeGrafter"/>
</dbReference>
<evidence type="ECO:0000256" key="7">
    <source>
        <dbReference type="SAM" id="Phobius"/>
    </source>
</evidence>
<dbReference type="GO" id="GO:0016746">
    <property type="term" value="F:acyltransferase activity"/>
    <property type="evidence" value="ECO:0007669"/>
    <property type="project" value="UniProtKB-KW"/>
</dbReference>
<keyword evidence="4 7" id="KW-1133">Transmembrane helix</keyword>
<evidence type="ECO:0000256" key="6">
    <source>
        <dbReference type="ARBA" id="ARBA00023315"/>
    </source>
</evidence>
<protein>
    <submittedName>
        <fullName evidence="8">Membrane-bound O-acyltransferase domain-containing protein 2</fullName>
    </submittedName>
</protein>
<feature type="transmembrane region" description="Helical" evidence="7">
    <location>
        <begin position="433"/>
        <end position="456"/>
    </location>
</feature>
<feature type="transmembrane region" description="Helical" evidence="7">
    <location>
        <begin position="99"/>
        <end position="118"/>
    </location>
</feature>
<evidence type="ECO:0000256" key="4">
    <source>
        <dbReference type="ARBA" id="ARBA00022989"/>
    </source>
</evidence>
<evidence type="ECO:0000256" key="2">
    <source>
        <dbReference type="ARBA" id="ARBA00022679"/>
    </source>
</evidence>
<comment type="subcellular location">
    <subcellularLocation>
        <location evidence="1">Membrane</location>
        <topology evidence="1">Multi-pass membrane protein</topology>
    </subcellularLocation>
</comment>
<reference evidence="8" key="1">
    <citation type="submission" date="2020-08" db="EMBL/GenBank/DDBJ databases">
        <title>Multicomponent nature underlies the extraordinary mechanical properties of spider dragline silk.</title>
        <authorList>
            <person name="Kono N."/>
            <person name="Nakamura H."/>
            <person name="Mori M."/>
            <person name="Yoshida Y."/>
            <person name="Ohtoshi R."/>
            <person name="Malay A.D."/>
            <person name="Moran D.A.P."/>
            <person name="Tomita M."/>
            <person name="Numata K."/>
            <person name="Arakawa K."/>
        </authorList>
    </citation>
    <scope>NUCLEOTIDE SEQUENCE</scope>
</reference>
<sequence length="501" mass="57694">MATEKGFYAGTRSFAWLAELTHLPIDQVNFLVCQFTALAFAVLYRKAFCPQKVSTEIRHVVAFTIGFGLGYFCFGYQITHLVIQSTLSYIIMNYVSPQIMHRLVLLVSLIYLSTMHLMRLTYDYGGWTVDVTGPMMITTQKVSSLAFSLHDGLCQSEEKMSPEQRKRAVRHIPTVLEFFSYIFHFQALMCGPLVFYNDYVDFVEGKGFIKNISPNMVVLRKLLVSIFCALFLITIVPFFPITYLQDPKFLNNTPWYSKLMYLLLATSVVRSKYYHAWLLGEAVCNASGMGFNGYNNDGHPKWDLMSNVDIIRFELSLNFRETLETWNKSTQMWLRFIAYDRAPSHKTFWTYVLSALWHGFYPGYYFTFLGGAIFTLAARSIRRSIRPLFQGKRSTSRLYDVITCITTRFALAYIVFPFILLECHASLAVYKKLYFAGHWLALTAIFLLPYFVPAVVRSNALGNRKDHKVHFRLCEKSEVTLNCIGRIGNIPIYTDVLYATG</sequence>
<feature type="transmembrane region" description="Helical" evidence="7">
    <location>
        <begin position="398"/>
        <end position="421"/>
    </location>
</feature>
<dbReference type="Pfam" id="PF03062">
    <property type="entry name" value="MBOAT"/>
    <property type="match status" value="1"/>
</dbReference>
<organism evidence="8 9">
    <name type="scientific">Nephila pilipes</name>
    <name type="common">Giant wood spider</name>
    <name type="synonym">Nephila maculata</name>
    <dbReference type="NCBI Taxonomy" id="299642"/>
    <lineage>
        <taxon>Eukaryota</taxon>
        <taxon>Metazoa</taxon>
        <taxon>Ecdysozoa</taxon>
        <taxon>Arthropoda</taxon>
        <taxon>Chelicerata</taxon>
        <taxon>Arachnida</taxon>
        <taxon>Araneae</taxon>
        <taxon>Araneomorphae</taxon>
        <taxon>Entelegynae</taxon>
        <taxon>Araneoidea</taxon>
        <taxon>Nephilidae</taxon>
        <taxon>Nephila</taxon>
    </lineage>
</organism>
<gene>
    <name evidence="8" type="primary">mboat2</name>
    <name evidence="8" type="ORF">NPIL_316681</name>
</gene>
<dbReference type="GO" id="GO:0016020">
    <property type="term" value="C:membrane"/>
    <property type="evidence" value="ECO:0007669"/>
    <property type="project" value="UniProtKB-SubCell"/>
</dbReference>
<keyword evidence="2" id="KW-0808">Transferase</keyword>
<dbReference type="EMBL" id="BMAW01131697">
    <property type="protein sequence ID" value="GFU40419.1"/>
    <property type="molecule type" value="Genomic_DNA"/>
</dbReference>
<keyword evidence="9" id="KW-1185">Reference proteome</keyword>
<evidence type="ECO:0000313" key="9">
    <source>
        <dbReference type="Proteomes" id="UP000887013"/>
    </source>
</evidence>
<evidence type="ECO:0000256" key="5">
    <source>
        <dbReference type="ARBA" id="ARBA00023136"/>
    </source>
</evidence>
<comment type="caution">
    <text evidence="8">The sequence shown here is derived from an EMBL/GenBank/DDBJ whole genome shotgun (WGS) entry which is preliminary data.</text>
</comment>
<evidence type="ECO:0000313" key="8">
    <source>
        <dbReference type="EMBL" id="GFU40419.1"/>
    </source>
</evidence>
<feature type="transmembrane region" description="Helical" evidence="7">
    <location>
        <begin position="359"/>
        <end position="378"/>
    </location>
</feature>
<dbReference type="PANTHER" id="PTHR13906:SF4">
    <property type="entry name" value="LYSOPHOSPHOLIPID ACYLTRANSFERASE 6"/>
    <property type="match status" value="1"/>
</dbReference>
<accession>A0A8X6R0I6</accession>
<keyword evidence="6" id="KW-0012">Acyltransferase</keyword>